<dbReference type="PANTHER" id="PTHR42973:SF39">
    <property type="entry name" value="FAD-BINDING PCMH-TYPE DOMAIN-CONTAINING PROTEIN"/>
    <property type="match status" value="1"/>
</dbReference>
<accession>A0ABP7GI27</accession>
<evidence type="ECO:0000313" key="8">
    <source>
        <dbReference type="Proteomes" id="UP001500908"/>
    </source>
</evidence>
<dbReference type="SUPFAM" id="SSF55103">
    <property type="entry name" value="FAD-linked oxidases, C-terminal domain"/>
    <property type="match status" value="1"/>
</dbReference>
<feature type="domain" description="FAD-binding PCMH-type" evidence="6">
    <location>
        <begin position="57"/>
        <end position="237"/>
    </location>
</feature>
<keyword evidence="5" id="KW-0560">Oxidoreductase</keyword>
<evidence type="ECO:0000256" key="5">
    <source>
        <dbReference type="ARBA" id="ARBA00023002"/>
    </source>
</evidence>
<sequence length="531" mass="59195">MLTWSALAGGAAATGSQLDWGLTSSEAFAHSAEKPEFTVRRGDIRFPGLTRGQNQRFVSNPDAVHLPTSTDQVVTAVQKAVSKGKRITVRSGGHCYENFVDNSDVDIIIDMSQLTKIEEDGRHNAIMVEAGASLGEVYYNLYKRWGVTLPGGSCYPVGSGGHVAGSGYGGLSREHGLISDHLYAVEVVVVDERGHARAIVATREDHDRARDLWWAHTGGGGGNFGVVTRYWFRSPGVRTSDPSEMLPAPPAEAWIHRSQWAWKDMSLERFSKVMSNYGRWLERNSSPDSDYTGLFSRLELTTQPSGAFHMVVQMDADKPDAEGLLNRFLAAVNDGVGVEPTVTEHRKLPWLHASGWPGMWASNPTDRYKYKSSYHRTSFTESQIRAFYEQLTTTDYSQPPFVVSIASHGGEVNALSSSETANPHRDSVMLLLWGAAWQNADQDDLHIGWHQRFYQAVYADTGGVPVPNDVTDGCFINYCDIDLNDPDQNTSGVPWHDLYYKENYARLQRVKRRWDPRNVFHHEQSIQLPSS</sequence>
<dbReference type="Pfam" id="PF01565">
    <property type="entry name" value="FAD_binding_4"/>
    <property type="match status" value="1"/>
</dbReference>
<dbReference type="InterPro" id="IPR012951">
    <property type="entry name" value="BBE"/>
</dbReference>
<dbReference type="InterPro" id="IPR016169">
    <property type="entry name" value="FAD-bd_PCMH_sub2"/>
</dbReference>
<dbReference type="Pfam" id="PF08031">
    <property type="entry name" value="BBE"/>
    <property type="match status" value="1"/>
</dbReference>
<dbReference type="InterPro" id="IPR006094">
    <property type="entry name" value="Oxid_FAD_bind_N"/>
</dbReference>
<protein>
    <submittedName>
        <fullName evidence="7">FAD-binding oxidoreductase</fullName>
    </submittedName>
</protein>
<dbReference type="PANTHER" id="PTHR42973">
    <property type="entry name" value="BINDING OXIDOREDUCTASE, PUTATIVE (AFU_ORTHOLOGUE AFUA_1G17690)-RELATED"/>
    <property type="match status" value="1"/>
</dbReference>
<dbReference type="InterPro" id="IPR016166">
    <property type="entry name" value="FAD-bd_PCMH"/>
</dbReference>
<dbReference type="EMBL" id="BAABDD010000045">
    <property type="protein sequence ID" value="GAA3765032.1"/>
    <property type="molecule type" value="Genomic_DNA"/>
</dbReference>
<reference evidence="8" key="1">
    <citation type="journal article" date="2019" name="Int. J. Syst. Evol. Microbiol.">
        <title>The Global Catalogue of Microorganisms (GCM) 10K type strain sequencing project: providing services to taxonomists for standard genome sequencing and annotation.</title>
        <authorList>
            <consortium name="The Broad Institute Genomics Platform"/>
            <consortium name="The Broad Institute Genome Sequencing Center for Infectious Disease"/>
            <person name="Wu L."/>
            <person name="Ma J."/>
        </authorList>
    </citation>
    <scope>NUCLEOTIDE SEQUENCE [LARGE SCALE GENOMIC DNA]</scope>
    <source>
        <strain evidence="8">JCM 17137</strain>
    </source>
</reference>
<dbReference type="InterPro" id="IPR036318">
    <property type="entry name" value="FAD-bd_PCMH-like_sf"/>
</dbReference>
<keyword evidence="8" id="KW-1185">Reference proteome</keyword>
<name>A0ABP7GI27_9ACTN</name>
<dbReference type="SUPFAM" id="SSF56176">
    <property type="entry name" value="FAD-binding/transporter-associated domain-like"/>
    <property type="match status" value="1"/>
</dbReference>
<dbReference type="InterPro" id="IPR016164">
    <property type="entry name" value="FAD-linked_Oxase-like_C"/>
</dbReference>
<comment type="caution">
    <text evidence="7">The sequence shown here is derived from an EMBL/GenBank/DDBJ whole genome shotgun (WGS) entry which is preliminary data.</text>
</comment>
<gene>
    <name evidence="7" type="ORF">GCM10022402_47940</name>
</gene>
<proteinExistence type="inferred from homology"/>
<evidence type="ECO:0000259" key="6">
    <source>
        <dbReference type="PROSITE" id="PS51387"/>
    </source>
</evidence>
<evidence type="ECO:0000256" key="3">
    <source>
        <dbReference type="ARBA" id="ARBA00022630"/>
    </source>
</evidence>
<evidence type="ECO:0000313" key="7">
    <source>
        <dbReference type="EMBL" id="GAA3765032.1"/>
    </source>
</evidence>
<keyword evidence="4" id="KW-0274">FAD</keyword>
<dbReference type="PROSITE" id="PS51387">
    <property type="entry name" value="FAD_PCMH"/>
    <property type="match status" value="1"/>
</dbReference>
<comment type="cofactor">
    <cofactor evidence="1">
        <name>FAD</name>
        <dbReference type="ChEBI" id="CHEBI:57692"/>
    </cofactor>
</comment>
<organism evidence="7 8">
    <name type="scientific">Salinactinospora qingdaonensis</name>
    <dbReference type="NCBI Taxonomy" id="702744"/>
    <lineage>
        <taxon>Bacteria</taxon>
        <taxon>Bacillati</taxon>
        <taxon>Actinomycetota</taxon>
        <taxon>Actinomycetes</taxon>
        <taxon>Streptosporangiales</taxon>
        <taxon>Nocardiopsidaceae</taxon>
        <taxon>Salinactinospora</taxon>
    </lineage>
</organism>
<dbReference type="Gene3D" id="3.30.465.10">
    <property type="match status" value="1"/>
</dbReference>
<evidence type="ECO:0000256" key="4">
    <source>
        <dbReference type="ARBA" id="ARBA00022827"/>
    </source>
</evidence>
<dbReference type="Gene3D" id="3.40.462.20">
    <property type="match status" value="1"/>
</dbReference>
<dbReference type="Proteomes" id="UP001500908">
    <property type="component" value="Unassembled WGS sequence"/>
</dbReference>
<dbReference type="RefSeq" id="WP_344976950.1">
    <property type="nucleotide sequence ID" value="NZ_BAABDD010000045.1"/>
</dbReference>
<dbReference type="InterPro" id="IPR050416">
    <property type="entry name" value="FAD-linked_Oxidoreductase"/>
</dbReference>
<keyword evidence="3" id="KW-0285">Flavoprotein</keyword>
<comment type="similarity">
    <text evidence="2">Belongs to the oxygen-dependent FAD-linked oxidoreductase family.</text>
</comment>
<evidence type="ECO:0000256" key="1">
    <source>
        <dbReference type="ARBA" id="ARBA00001974"/>
    </source>
</evidence>
<evidence type="ECO:0000256" key="2">
    <source>
        <dbReference type="ARBA" id="ARBA00005466"/>
    </source>
</evidence>